<gene>
    <name evidence="1" type="ORF">OWV82_014362</name>
</gene>
<name>A0ACC1XL57_MELAZ</name>
<evidence type="ECO:0000313" key="2">
    <source>
        <dbReference type="Proteomes" id="UP001164539"/>
    </source>
</evidence>
<protein>
    <submittedName>
        <fullName evidence="1">Hydroxyproline-rich glycoprotein family protein</fullName>
    </submittedName>
</protein>
<comment type="caution">
    <text evidence="1">The sequence shown here is derived from an EMBL/GenBank/DDBJ whole genome shotgun (WGS) entry which is preliminary data.</text>
</comment>
<keyword evidence="2" id="KW-1185">Reference proteome</keyword>
<dbReference type="EMBL" id="CM051401">
    <property type="protein sequence ID" value="KAJ4712048.1"/>
    <property type="molecule type" value="Genomic_DNA"/>
</dbReference>
<reference evidence="1 2" key="1">
    <citation type="journal article" date="2023" name="Science">
        <title>Complex scaffold remodeling in plant triterpene biosynthesis.</title>
        <authorList>
            <person name="De La Pena R."/>
            <person name="Hodgson H."/>
            <person name="Liu J.C."/>
            <person name="Stephenson M.J."/>
            <person name="Martin A.C."/>
            <person name="Owen C."/>
            <person name="Harkess A."/>
            <person name="Leebens-Mack J."/>
            <person name="Jimenez L.E."/>
            <person name="Osbourn A."/>
            <person name="Sattely E.S."/>
        </authorList>
    </citation>
    <scope>NUCLEOTIDE SEQUENCE [LARGE SCALE GENOMIC DNA]</scope>
    <source>
        <strain evidence="2">cv. JPN11</strain>
        <tissue evidence="1">Leaf</tissue>
    </source>
</reference>
<evidence type="ECO:0000313" key="1">
    <source>
        <dbReference type="EMBL" id="KAJ4712048.1"/>
    </source>
</evidence>
<sequence length="492" mass="52483">MRGGVNGDSRASNNTLDTINAAATAIASAENRVPQATVQNMLGLTICGFPNSSPASNQLHLVPVSCKTWKRRWGSCWSIYWCFGFQKQRKRIGHSVLVPEPTASQNDASAAVNSTQAPALVLPFVAPPSSPASFLPSEPPSATQSPAGLVSLNSISANMYSPGGPTSIFAIGPYAHETQLVSPPVFSTFTTEPSTAPFTPPPESVHLTTPSSPEVPFAQLLDPNLRYGEGGPKFPFSQYEFQSYHLHPGSPVGNLISPGSGISGSGTSSPFPDSEFASGCPQFPDFRRGDPPKLLNLDKLSIREWGSRQGSGTLTPDAVRSTPCNGFLQNHQLSEVALLPESEKGHQNDQIVDHRVSFELTAEDVVRCVEKKPATLAEAVSESLQNGPTAEREESSSKVDNVNHCRVGETSNDPPEKAPVAVEEAPAPAPAHQKQQSITLGSGKEFNFDSADGDSHEPNIASDWWANEKVVGKESGAMKNWAFFPMMQPGVS</sequence>
<organism evidence="1 2">
    <name type="scientific">Melia azedarach</name>
    <name type="common">Chinaberry tree</name>
    <dbReference type="NCBI Taxonomy" id="155640"/>
    <lineage>
        <taxon>Eukaryota</taxon>
        <taxon>Viridiplantae</taxon>
        <taxon>Streptophyta</taxon>
        <taxon>Embryophyta</taxon>
        <taxon>Tracheophyta</taxon>
        <taxon>Spermatophyta</taxon>
        <taxon>Magnoliopsida</taxon>
        <taxon>eudicotyledons</taxon>
        <taxon>Gunneridae</taxon>
        <taxon>Pentapetalae</taxon>
        <taxon>rosids</taxon>
        <taxon>malvids</taxon>
        <taxon>Sapindales</taxon>
        <taxon>Meliaceae</taxon>
        <taxon>Melia</taxon>
    </lineage>
</organism>
<proteinExistence type="predicted"/>
<accession>A0ACC1XL57</accession>
<dbReference type="Proteomes" id="UP001164539">
    <property type="component" value="Chromosome 8"/>
</dbReference>